<comment type="function">
    <text evidence="8">Induces production of reactive oxygen species (ROS) which are necessary for cell proliferation. May play a role in inducing oxidative DNA damage and replicative senescence. May play a role in the coordination of mitochondrial morphology and cell proliferation.</text>
</comment>
<organism evidence="11 12">
    <name type="scientific">Phyllostomus discolor</name>
    <name type="common">pale spear-nosed bat</name>
    <dbReference type="NCBI Taxonomy" id="89673"/>
    <lineage>
        <taxon>Eukaryota</taxon>
        <taxon>Metazoa</taxon>
        <taxon>Chordata</taxon>
        <taxon>Craniata</taxon>
        <taxon>Vertebrata</taxon>
        <taxon>Euteleostomi</taxon>
        <taxon>Mammalia</taxon>
        <taxon>Eutheria</taxon>
        <taxon>Laurasiatheria</taxon>
        <taxon>Chiroptera</taxon>
        <taxon>Yangochiroptera</taxon>
        <taxon>Phyllostomidae</taxon>
        <taxon>Phyllostominae</taxon>
        <taxon>Phyllostomus</taxon>
    </lineage>
</organism>
<dbReference type="GO" id="GO:0030150">
    <property type="term" value="P:protein import into mitochondrial matrix"/>
    <property type="evidence" value="ECO:0007669"/>
    <property type="project" value="TreeGrafter"/>
</dbReference>
<evidence type="ECO:0000256" key="2">
    <source>
        <dbReference type="ARBA" id="ARBA00007839"/>
    </source>
</evidence>
<evidence type="ECO:0000256" key="4">
    <source>
        <dbReference type="ARBA" id="ARBA00022692"/>
    </source>
</evidence>
<evidence type="ECO:0000256" key="6">
    <source>
        <dbReference type="ARBA" id="ARBA00023136"/>
    </source>
</evidence>
<dbReference type="PANTHER" id="PTHR28525:SF1">
    <property type="entry name" value="REACTIVE OXYGEN SPECIES MODULATOR 1"/>
    <property type="match status" value="1"/>
</dbReference>
<evidence type="ECO:0000256" key="8">
    <source>
        <dbReference type="ARBA" id="ARBA00025243"/>
    </source>
</evidence>
<evidence type="ECO:0000313" key="12">
    <source>
        <dbReference type="RefSeq" id="XP_035871488.1"/>
    </source>
</evidence>
<sequence>MPVAVGLYRQSQPSCFDQVKVGFVMGCPVGTAAGALFGAFSCLRIGLRGWERGIGKTTMQSGGTFGTFMAIGMDI</sequence>
<evidence type="ECO:0000256" key="1">
    <source>
        <dbReference type="ARBA" id="ARBA00004370"/>
    </source>
</evidence>
<name>A0A7E6CWP7_9CHIR</name>
<dbReference type="InParanoid" id="A0A7E6CWP7"/>
<feature type="transmembrane region" description="Helical" evidence="10">
    <location>
        <begin position="23"/>
        <end position="47"/>
    </location>
</feature>
<evidence type="ECO:0000256" key="9">
    <source>
        <dbReference type="ARBA" id="ARBA00032686"/>
    </source>
</evidence>
<comment type="similarity">
    <text evidence="2">Belongs to the MGR2 family.</text>
</comment>
<dbReference type="PANTHER" id="PTHR28525">
    <property type="entry name" value="REACTIVE OXYGEN SPECIES MODULATOR 1"/>
    <property type="match status" value="1"/>
</dbReference>
<dbReference type="InterPro" id="IPR018450">
    <property type="entry name" value="Romo1/Mgr2"/>
</dbReference>
<keyword evidence="4 10" id="KW-0812">Transmembrane</keyword>
<evidence type="ECO:0000256" key="5">
    <source>
        <dbReference type="ARBA" id="ARBA00022989"/>
    </source>
</evidence>
<dbReference type="OrthoDB" id="5409308at2759"/>
<dbReference type="GO" id="GO:0045039">
    <property type="term" value="P:protein insertion into mitochondrial inner membrane"/>
    <property type="evidence" value="ECO:0007669"/>
    <property type="project" value="TreeGrafter"/>
</dbReference>
<evidence type="ECO:0000313" key="11">
    <source>
        <dbReference type="Proteomes" id="UP000504628"/>
    </source>
</evidence>
<comment type="function">
    <text evidence="7">Has antibacterial activity against a variety of bacteria including S.aureus, P.aeruginosa and M.tuberculosis. Acts by inducing bacterial membrane breakage.</text>
</comment>
<comment type="subcellular location">
    <subcellularLocation>
        <location evidence="1">Membrane</location>
    </subcellularLocation>
</comment>
<dbReference type="GeneID" id="114489087"/>
<protein>
    <recommendedName>
        <fullName evidence="3">Reactive oxygen species modulator 1</fullName>
    </recommendedName>
    <alternativeName>
        <fullName evidence="9">Protein MGR2 homolog</fullName>
    </alternativeName>
</protein>
<proteinExistence type="inferred from homology"/>
<dbReference type="AlphaFoldDB" id="A0A7E6CWP7"/>
<keyword evidence="5 10" id="KW-1133">Transmembrane helix</keyword>
<reference evidence="12" key="1">
    <citation type="submission" date="2025-08" db="UniProtKB">
        <authorList>
            <consortium name="RefSeq"/>
        </authorList>
    </citation>
    <scope>IDENTIFICATION</scope>
    <source>
        <tissue evidence="12">Muscle</tissue>
    </source>
</reference>
<keyword evidence="11" id="KW-1185">Reference proteome</keyword>
<accession>A0A7E6CWP7</accession>
<evidence type="ECO:0000256" key="3">
    <source>
        <dbReference type="ARBA" id="ARBA00016275"/>
    </source>
</evidence>
<dbReference type="GO" id="GO:0005744">
    <property type="term" value="C:TIM23 mitochondrial import inner membrane translocase complex"/>
    <property type="evidence" value="ECO:0007669"/>
    <property type="project" value="TreeGrafter"/>
</dbReference>
<gene>
    <name evidence="12" type="primary">LOC114489087</name>
</gene>
<dbReference type="Proteomes" id="UP000504628">
    <property type="component" value="Chromosome 14"/>
</dbReference>
<dbReference type="SMART" id="SM01378">
    <property type="entry name" value="Romo1"/>
    <property type="match status" value="1"/>
</dbReference>
<dbReference type="RefSeq" id="XP_035871488.1">
    <property type="nucleotide sequence ID" value="XM_036015595.1"/>
</dbReference>
<dbReference type="KEGG" id="pdic:114489087"/>
<evidence type="ECO:0000256" key="10">
    <source>
        <dbReference type="SAM" id="Phobius"/>
    </source>
</evidence>
<evidence type="ECO:0000256" key="7">
    <source>
        <dbReference type="ARBA" id="ARBA00025225"/>
    </source>
</evidence>
<keyword evidence="6 10" id="KW-0472">Membrane</keyword>
<dbReference type="Pfam" id="PF10247">
    <property type="entry name" value="Romo1"/>
    <property type="match status" value="1"/>
</dbReference>